<name>A0A089WIH3_9PSED</name>
<proteinExistence type="inferred from homology"/>
<keyword evidence="6 8" id="KW-1133">Transmembrane helix</keyword>
<feature type="transmembrane region" description="Helical" evidence="8">
    <location>
        <begin position="411"/>
        <end position="434"/>
    </location>
</feature>
<evidence type="ECO:0000313" key="9">
    <source>
        <dbReference type="EMBL" id="AIR89085.1"/>
    </source>
</evidence>
<dbReference type="Proteomes" id="UP000029493">
    <property type="component" value="Chromosome"/>
</dbReference>
<dbReference type="KEGG" id="psw:LK03_07280"/>
<dbReference type="OrthoDB" id="9775735at2"/>
<evidence type="ECO:0000256" key="1">
    <source>
        <dbReference type="ARBA" id="ARBA00004651"/>
    </source>
</evidence>
<dbReference type="InterPro" id="IPR000060">
    <property type="entry name" value="BCCT_transptr"/>
</dbReference>
<dbReference type="GO" id="GO:0022857">
    <property type="term" value="F:transmembrane transporter activity"/>
    <property type="evidence" value="ECO:0007669"/>
    <property type="project" value="InterPro"/>
</dbReference>
<evidence type="ECO:0000256" key="6">
    <source>
        <dbReference type="ARBA" id="ARBA00022989"/>
    </source>
</evidence>
<dbReference type="eggNOG" id="COG1292">
    <property type="taxonomic scope" value="Bacteria"/>
</dbReference>
<evidence type="ECO:0000256" key="2">
    <source>
        <dbReference type="ARBA" id="ARBA00005658"/>
    </source>
</evidence>
<evidence type="ECO:0000313" key="10">
    <source>
        <dbReference type="Proteomes" id="UP000029493"/>
    </source>
</evidence>
<feature type="transmembrane region" description="Helical" evidence="8">
    <location>
        <begin position="329"/>
        <end position="346"/>
    </location>
</feature>
<dbReference type="EMBL" id="CP009455">
    <property type="protein sequence ID" value="AIR89085.1"/>
    <property type="molecule type" value="Genomic_DNA"/>
</dbReference>
<feature type="transmembrane region" description="Helical" evidence="8">
    <location>
        <begin position="58"/>
        <end position="77"/>
    </location>
</feature>
<keyword evidence="10" id="KW-1185">Reference proteome</keyword>
<feature type="transmembrane region" description="Helical" evidence="8">
    <location>
        <begin position="269"/>
        <end position="289"/>
    </location>
</feature>
<dbReference type="PANTHER" id="PTHR30047:SF7">
    <property type="entry name" value="HIGH-AFFINITY CHOLINE TRANSPORT PROTEIN"/>
    <property type="match status" value="1"/>
</dbReference>
<organism evidence="9 10">
    <name type="scientific">Pseudomonas cremoricolorata</name>
    <dbReference type="NCBI Taxonomy" id="157783"/>
    <lineage>
        <taxon>Bacteria</taxon>
        <taxon>Pseudomonadati</taxon>
        <taxon>Pseudomonadota</taxon>
        <taxon>Gammaproteobacteria</taxon>
        <taxon>Pseudomonadales</taxon>
        <taxon>Pseudomonadaceae</taxon>
        <taxon>Pseudomonas</taxon>
    </lineage>
</organism>
<protein>
    <submittedName>
        <fullName evidence="9">Beta-aspartyl peptidase</fullName>
    </submittedName>
</protein>
<keyword evidence="7 8" id="KW-0472">Membrane</keyword>
<feature type="transmembrane region" description="Helical" evidence="8">
    <location>
        <begin position="197"/>
        <end position="216"/>
    </location>
</feature>
<keyword evidence="3" id="KW-0813">Transport</keyword>
<dbReference type="GO" id="GO:0005886">
    <property type="term" value="C:plasma membrane"/>
    <property type="evidence" value="ECO:0007669"/>
    <property type="project" value="UniProtKB-SubCell"/>
</dbReference>
<dbReference type="PANTHER" id="PTHR30047">
    <property type="entry name" value="HIGH-AFFINITY CHOLINE TRANSPORT PROTEIN-RELATED"/>
    <property type="match status" value="1"/>
</dbReference>
<feature type="transmembrane region" description="Helical" evidence="8">
    <location>
        <begin position="149"/>
        <end position="169"/>
    </location>
</feature>
<dbReference type="NCBIfam" id="TIGR00842">
    <property type="entry name" value="bcct"/>
    <property type="match status" value="1"/>
</dbReference>
<comment type="subcellular location">
    <subcellularLocation>
        <location evidence="1">Cell membrane</location>
        <topology evidence="1">Multi-pass membrane protein</topology>
    </subcellularLocation>
</comment>
<evidence type="ECO:0000256" key="4">
    <source>
        <dbReference type="ARBA" id="ARBA00022475"/>
    </source>
</evidence>
<feature type="transmembrane region" description="Helical" evidence="8">
    <location>
        <begin position="455"/>
        <end position="477"/>
    </location>
</feature>
<dbReference type="AlphaFoldDB" id="A0A089WIH3"/>
<sequence length="667" mass="73494">MSSASLTKPPAERVRVNRVVFYTSALLILVLTALLIAVPETAGRVLGLAQSWLTRSFGWYYMLVICGYLVFVIYLAFSDFGKLKLGGKDDTPDFSYGAWAGMLFSSGIGISLLYFGASEPLDHYFNPPEGTPASLDAAREGLQLTFLHWGLHGWAIYALVGLAVGYFAYRHNQPLALRSALYPLVGERWVKGAAGNAVDIFGMFVTLLGLVTNLGIGSMQVASGLEYLFGMDHSKTNLLAVILTMASVATIAAVSGVENGIRRLSNLNIALFSGLLIFVLLGGETLHLLNGFVQNVGDYLNGFVLKTFDLYVYEGDGAKSERWLGLWTVFYWAWWISWGPFVGMFIARISKGRTVRQLVCGVLLIPLGFTLAWLSIFGNTALDLVMNQGAVELGRTAVEQPSMSIYQLLEYFPAAKIVIGVAIFVGFVLFLTPADSGAVMMANLSCKGGKVDEDAPHWMVVFWSVVITLVTIGLLFAGNFEAMQTMVVLAGLPFSVVLVLFMFGLHKAMKQDVAIEQERAELAARGRRGFSERLTQLELEPTQAIVQRFMDKQVSPALREAAECLRAQGFEVEARLGQSRNMMGLRVLMEEGNPFVYEVSLDGYLAAPGEAPTEGEEEVRQRFYRAEVYLHDGSQEYDLMGFAPEQIVRDVLDQFESHRQVLGRVYS</sequence>
<feature type="transmembrane region" description="Helical" evidence="8">
    <location>
        <begin position="358"/>
        <end position="377"/>
    </location>
</feature>
<evidence type="ECO:0000256" key="3">
    <source>
        <dbReference type="ARBA" id="ARBA00022448"/>
    </source>
</evidence>
<feature type="transmembrane region" description="Helical" evidence="8">
    <location>
        <begin position="20"/>
        <end position="38"/>
    </location>
</feature>
<gene>
    <name evidence="9" type="ORF">LK03_07280</name>
</gene>
<reference evidence="9 10" key="1">
    <citation type="submission" date="2014-09" db="EMBL/GenBank/DDBJ databases">
        <authorList>
            <person name="Chan K.-G."/>
        </authorList>
    </citation>
    <scope>NUCLEOTIDE SEQUENCE [LARGE SCALE GENOMIC DNA]</scope>
    <source>
        <strain evidence="9 10">ND07</strain>
    </source>
</reference>
<comment type="similarity">
    <text evidence="2">Belongs to the BCCT transporter (TC 2.A.15) family.</text>
</comment>
<evidence type="ECO:0000256" key="7">
    <source>
        <dbReference type="ARBA" id="ARBA00023136"/>
    </source>
</evidence>
<feature type="transmembrane region" description="Helical" evidence="8">
    <location>
        <begin position="98"/>
        <end position="117"/>
    </location>
</feature>
<evidence type="ECO:0000256" key="5">
    <source>
        <dbReference type="ARBA" id="ARBA00022692"/>
    </source>
</evidence>
<feature type="transmembrane region" description="Helical" evidence="8">
    <location>
        <begin position="236"/>
        <end position="257"/>
    </location>
</feature>
<keyword evidence="4" id="KW-1003">Cell membrane</keyword>
<keyword evidence="5 8" id="KW-0812">Transmembrane</keyword>
<dbReference type="Pfam" id="PF02028">
    <property type="entry name" value="BCCT"/>
    <property type="match status" value="1"/>
</dbReference>
<accession>A0A089WIH3</accession>
<feature type="transmembrane region" description="Helical" evidence="8">
    <location>
        <begin position="483"/>
        <end position="505"/>
    </location>
</feature>
<evidence type="ECO:0000256" key="8">
    <source>
        <dbReference type="SAM" id="Phobius"/>
    </source>
</evidence>